<comment type="caution">
    <text evidence="1">The sequence shown here is derived from an EMBL/GenBank/DDBJ whole genome shotgun (WGS) entry which is preliminary data.</text>
</comment>
<dbReference type="OrthoDB" id="2433005at2759"/>
<dbReference type="EMBL" id="CAJVQA010028261">
    <property type="protein sequence ID" value="CAG8794173.1"/>
    <property type="molecule type" value="Genomic_DNA"/>
</dbReference>
<organism evidence="1 2">
    <name type="scientific">Cetraspora pellucida</name>
    <dbReference type="NCBI Taxonomy" id="1433469"/>
    <lineage>
        <taxon>Eukaryota</taxon>
        <taxon>Fungi</taxon>
        <taxon>Fungi incertae sedis</taxon>
        <taxon>Mucoromycota</taxon>
        <taxon>Glomeromycotina</taxon>
        <taxon>Glomeromycetes</taxon>
        <taxon>Diversisporales</taxon>
        <taxon>Gigasporaceae</taxon>
        <taxon>Cetraspora</taxon>
    </lineage>
</organism>
<feature type="non-terminal residue" evidence="1">
    <location>
        <position position="1"/>
    </location>
</feature>
<protein>
    <submittedName>
        <fullName evidence="1">15391_t:CDS:1</fullName>
    </submittedName>
</protein>
<proteinExistence type="predicted"/>
<name>A0A9N9JU62_9GLOM</name>
<accession>A0A9N9JU62</accession>
<dbReference type="Proteomes" id="UP000789759">
    <property type="component" value="Unassembled WGS sequence"/>
</dbReference>
<keyword evidence="2" id="KW-1185">Reference proteome</keyword>
<sequence length="124" mass="14015">RFDQAKAHYHPALIEIANVLQSEKKEHVDTHYCLALIKALKTFTSTLSNISVLVFQDDKTKVNVGISAICCTFQTIQLIAALIKLEDYDFLIGIFQKLVPSIYLIINLADSNDTIRTEQLTIYV</sequence>
<evidence type="ECO:0000313" key="1">
    <source>
        <dbReference type="EMBL" id="CAG8794173.1"/>
    </source>
</evidence>
<evidence type="ECO:0000313" key="2">
    <source>
        <dbReference type="Proteomes" id="UP000789759"/>
    </source>
</evidence>
<dbReference type="AlphaFoldDB" id="A0A9N9JU62"/>
<gene>
    <name evidence="1" type="ORF">CPELLU_LOCUS17221</name>
</gene>
<reference evidence="1" key="1">
    <citation type="submission" date="2021-06" db="EMBL/GenBank/DDBJ databases">
        <authorList>
            <person name="Kallberg Y."/>
            <person name="Tangrot J."/>
            <person name="Rosling A."/>
        </authorList>
    </citation>
    <scope>NUCLEOTIDE SEQUENCE</scope>
    <source>
        <strain evidence="1">FL966</strain>
    </source>
</reference>